<keyword evidence="4" id="KW-1185">Reference proteome</keyword>
<evidence type="ECO:0000259" key="2">
    <source>
        <dbReference type="PROSITE" id="PS51762"/>
    </source>
</evidence>
<evidence type="ECO:0000256" key="1">
    <source>
        <dbReference type="ARBA" id="ARBA00006865"/>
    </source>
</evidence>
<dbReference type="PROSITE" id="PS51762">
    <property type="entry name" value="GH16_2"/>
    <property type="match status" value="1"/>
</dbReference>
<dbReference type="Pfam" id="PF00722">
    <property type="entry name" value="Glyco_hydro_16"/>
    <property type="match status" value="1"/>
</dbReference>
<dbReference type="EMBL" id="FZNX01000005">
    <property type="protein sequence ID" value="SNR74809.1"/>
    <property type="molecule type" value="Genomic_DNA"/>
</dbReference>
<gene>
    <name evidence="3" type="ORF">SAMN04488111_2836</name>
</gene>
<dbReference type="Gene3D" id="2.60.120.200">
    <property type="match status" value="1"/>
</dbReference>
<evidence type="ECO:0000313" key="4">
    <source>
        <dbReference type="Proteomes" id="UP000198412"/>
    </source>
</evidence>
<dbReference type="OrthoDB" id="1194449at2"/>
<dbReference type="GO" id="GO:0004553">
    <property type="term" value="F:hydrolase activity, hydrolyzing O-glycosyl compounds"/>
    <property type="evidence" value="ECO:0007669"/>
    <property type="project" value="InterPro"/>
</dbReference>
<comment type="similarity">
    <text evidence="1">Belongs to the glycosyl hydrolase 16 family.</text>
</comment>
<proteinExistence type="inferred from homology"/>
<dbReference type="InterPro" id="IPR013320">
    <property type="entry name" value="ConA-like_dom_sf"/>
</dbReference>
<dbReference type="Proteomes" id="UP000198412">
    <property type="component" value="Unassembled WGS sequence"/>
</dbReference>
<sequence>MYHHLKIYNCHLVHVTSILCFLLFISCKNEDTNNKEISNEFESQIIMFEEFDKPGKPLSDVGFEWSFVNDMYPNQQKWEDFVPGDGYAYITIDSDTENDTDDTFPFQTISFKNIGPGHRLEMFAKGLAVSGVGGFIFTYNEDTTFDEIDIEIVPDDTGTLQVGHQTDPPDGWTDARFNSWSNSSLTDYMPEASFKKPVADSNGRKFSLNDDRFHTYTIDWLHFPGGDKRNGRIDFYIDNVLQQTINSPVPDGPSGVIMGFRQMNWTGSLNWSGTHTMLIDWVKIETIEPNK</sequence>
<feature type="domain" description="GH16" evidence="2">
    <location>
        <begin position="51"/>
        <end position="290"/>
    </location>
</feature>
<protein>
    <submittedName>
        <fullName evidence="3">Glycosyl hydrolases family 16</fullName>
    </submittedName>
</protein>
<dbReference type="AlphaFoldDB" id="A0A238YWB7"/>
<dbReference type="InterPro" id="IPR000757">
    <property type="entry name" value="Beta-glucanase-like"/>
</dbReference>
<dbReference type="PROSITE" id="PS51257">
    <property type="entry name" value="PROKAR_LIPOPROTEIN"/>
    <property type="match status" value="1"/>
</dbReference>
<accession>A0A238YWB7</accession>
<evidence type="ECO:0000313" key="3">
    <source>
        <dbReference type="EMBL" id="SNR74809.1"/>
    </source>
</evidence>
<keyword evidence="3" id="KW-0378">Hydrolase</keyword>
<dbReference type="GO" id="GO:0005975">
    <property type="term" value="P:carbohydrate metabolic process"/>
    <property type="evidence" value="ECO:0007669"/>
    <property type="project" value="InterPro"/>
</dbReference>
<dbReference type="CDD" id="cd00413">
    <property type="entry name" value="Glyco_hydrolase_16"/>
    <property type="match status" value="1"/>
</dbReference>
<reference evidence="4" key="1">
    <citation type="submission" date="2017-06" db="EMBL/GenBank/DDBJ databases">
        <authorList>
            <person name="Varghese N."/>
            <person name="Submissions S."/>
        </authorList>
    </citation>
    <scope>NUCLEOTIDE SEQUENCE [LARGE SCALE GENOMIC DNA]</scope>
    <source>
        <strain evidence="4">DSM 27993</strain>
    </source>
</reference>
<dbReference type="SUPFAM" id="SSF49899">
    <property type="entry name" value="Concanavalin A-like lectins/glucanases"/>
    <property type="match status" value="1"/>
</dbReference>
<organism evidence="3 4">
    <name type="scientific">Lutibacter flavus</name>
    <dbReference type="NCBI Taxonomy" id="691689"/>
    <lineage>
        <taxon>Bacteria</taxon>
        <taxon>Pseudomonadati</taxon>
        <taxon>Bacteroidota</taxon>
        <taxon>Flavobacteriia</taxon>
        <taxon>Flavobacteriales</taxon>
        <taxon>Flavobacteriaceae</taxon>
        <taxon>Lutibacter</taxon>
    </lineage>
</organism>
<name>A0A238YWB7_9FLAO</name>